<gene>
    <name evidence="1" type="ORF">SPELUC_LOCUS2766</name>
</gene>
<evidence type="ECO:0000313" key="1">
    <source>
        <dbReference type="EMBL" id="CAG8495646.1"/>
    </source>
</evidence>
<sequence>LDNEDHLQPIKAEFSSNITGPFNVVSMECNMIEAIEAWGNRVQYYQTNGSTSLLSKAPINIFSQMMNDATSLNNIPTFTVSEHSNALEKLRYDIAEWIHENNGGWSKNTAITTRKEFVKDLAAALWYWLVNPLETLATNLSRYQESLQKQLITTTQNHLSFESVKKNNSFLTILQPNLIRKLHLISHYQSLVDFLEQTNFWKTINIELFLLNKPVLPQDIFNQIHHFPDPIPKKNDLYASLNNVYSNDTTEIYHPSLKDSKNSKKSQLRLKNSMSFNGTIQRAINISIIVMCSECERWRLFYFKQKLNEQEKKLLIAYLDTVDYYCGSSFCNADNLIDIQKQTSLQLEADIELESEFKLVANTELENASELVANAELESESELVTDTELESESELVANAELESESELVADAELESESELIADTKLENSETWENLFYQSNDINDKLMDDKDSDYYDELLSNKNDDDSNKSDESNKLINNEESDYYSETKSLSSLESLDTDKTTIKQLFEKVFINDGLTCNSPMEKAYYSAQIFSLVCFECGNTNISTPIPATQYPLCTECTQKGVKAPTHGKTLKFTTLNTSHFNDIIADITAYVPDDVDITPPPFNESHDLVTAVTLTYPLLSRTMRLRNRVETLVYAYYIGMLFANATSDQKSQMRRALTPHYYLTAIKIYDVFAPHSVRQIYGTSKVTFQDFRRMTNEEARQLVW</sequence>
<proteinExistence type="predicted"/>
<name>A0ACA9KX12_9GLOM</name>
<evidence type="ECO:0000313" key="2">
    <source>
        <dbReference type="Proteomes" id="UP000789366"/>
    </source>
</evidence>
<keyword evidence="2" id="KW-1185">Reference proteome</keyword>
<protein>
    <submittedName>
        <fullName evidence="1">3377_t:CDS:1</fullName>
    </submittedName>
</protein>
<dbReference type="Proteomes" id="UP000789366">
    <property type="component" value="Unassembled WGS sequence"/>
</dbReference>
<organism evidence="1 2">
    <name type="scientific">Cetraspora pellucida</name>
    <dbReference type="NCBI Taxonomy" id="1433469"/>
    <lineage>
        <taxon>Eukaryota</taxon>
        <taxon>Fungi</taxon>
        <taxon>Fungi incertae sedis</taxon>
        <taxon>Mucoromycota</taxon>
        <taxon>Glomeromycotina</taxon>
        <taxon>Glomeromycetes</taxon>
        <taxon>Diversisporales</taxon>
        <taxon>Gigasporaceae</taxon>
        <taxon>Cetraspora</taxon>
    </lineage>
</organism>
<reference evidence="1" key="1">
    <citation type="submission" date="2021-06" db="EMBL/GenBank/DDBJ databases">
        <authorList>
            <person name="Kallberg Y."/>
            <person name="Tangrot J."/>
            <person name="Rosling A."/>
        </authorList>
    </citation>
    <scope>NUCLEOTIDE SEQUENCE</scope>
    <source>
        <strain evidence="1">28 12/20/2015</strain>
    </source>
</reference>
<feature type="non-terminal residue" evidence="1">
    <location>
        <position position="1"/>
    </location>
</feature>
<dbReference type="EMBL" id="CAJVPW010001946">
    <property type="protein sequence ID" value="CAG8495646.1"/>
    <property type="molecule type" value="Genomic_DNA"/>
</dbReference>
<accession>A0ACA9KX12</accession>
<comment type="caution">
    <text evidence="1">The sequence shown here is derived from an EMBL/GenBank/DDBJ whole genome shotgun (WGS) entry which is preliminary data.</text>
</comment>